<gene>
    <name evidence="1" type="ORF">NDU88_006198</name>
</gene>
<protein>
    <submittedName>
        <fullName evidence="1">Uncharacterized protein</fullName>
    </submittedName>
</protein>
<accession>A0AAV7SNU8</accession>
<evidence type="ECO:0000313" key="1">
    <source>
        <dbReference type="EMBL" id="KAJ1165781.1"/>
    </source>
</evidence>
<reference evidence="1" key="1">
    <citation type="journal article" date="2022" name="bioRxiv">
        <title>Sequencing and chromosome-scale assembly of the giantPleurodeles waltlgenome.</title>
        <authorList>
            <person name="Brown T."/>
            <person name="Elewa A."/>
            <person name="Iarovenko S."/>
            <person name="Subramanian E."/>
            <person name="Araus A.J."/>
            <person name="Petzold A."/>
            <person name="Susuki M."/>
            <person name="Suzuki K.-i.T."/>
            <person name="Hayashi T."/>
            <person name="Toyoda A."/>
            <person name="Oliveira C."/>
            <person name="Osipova E."/>
            <person name="Leigh N.D."/>
            <person name="Simon A."/>
            <person name="Yun M.H."/>
        </authorList>
    </citation>
    <scope>NUCLEOTIDE SEQUENCE</scope>
    <source>
        <strain evidence="1">20211129_DDA</strain>
        <tissue evidence="1">Liver</tissue>
    </source>
</reference>
<keyword evidence="2" id="KW-1185">Reference proteome</keyword>
<dbReference type="Proteomes" id="UP001066276">
    <property type="component" value="Chromosome 4_2"/>
</dbReference>
<proteinExistence type="predicted"/>
<dbReference type="AlphaFoldDB" id="A0AAV7SNU8"/>
<comment type="caution">
    <text evidence="1">The sequence shown here is derived from an EMBL/GenBank/DDBJ whole genome shotgun (WGS) entry which is preliminary data.</text>
</comment>
<dbReference type="EMBL" id="JANPWB010000008">
    <property type="protein sequence ID" value="KAJ1165781.1"/>
    <property type="molecule type" value="Genomic_DNA"/>
</dbReference>
<organism evidence="1 2">
    <name type="scientific">Pleurodeles waltl</name>
    <name type="common">Iberian ribbed newt</name>
    <dbReference type="NCBI Taxonomy" id="8319"/>
    <lineage>
        <taxon>Eukaryota</taxon>
        <taxon>Metazoa</taxon>
        <taxon>Chordata</taxon>
        <taxon>Craniata</taxon>
        <taxon>Vertebrata</taxon>
        <taxon>Euteleostomi</taxon>
        <taxon>Amphibia</taxon>
        <taxon>Batrachia</taxon>
        <taxon>Caudata</taxon>
        <taxon>Salamandroidea</taxon>
        <taxon>Salamandridae</taxon>
        <taxon>Pleurodelinae</taxon>
        <taxon>Pleurodeles</taxon>
    </lineage>
</organism>
<sequence>MAACICNIEDEVVVISDDEAEVQVGRLADGQSLLVKVGAPFGHQAEGRVKPGAVYMTSREAAGAGYMGQRDDSVDLRPSTSRRAGDSLDRIEEELLDYDDDVEGNVTLVQRGEAMKPRVIPRVVQGDHVVVHHWELVAGNLLRGEEGLLVSVGSGGVREVVGGAMQKWCD</sequence>
<evidence type="ECO:0000313" key="2">
    <source>
        <dbReference type="Proteomes" id="UP001066276"/>
    </source>
</evidence>
<name>A0AAV7SNU8_PLEWA</name>